<evidence type="ECO:0000313" key="4">
    <source>
        <dbReference type="EMBL" id="TDX48810.1"/>
    </source>
</evidence>
<dbReference type="InterPro" id="IPR000979">
    <property type="entry name" value="Phosphodiesterase_MJ0936/Vps29"/>
</dbReference>
<dbReference type="Gene3D" id="3.60.21.10">
    <property type="match status" value="1"/>
</dbReference>
<dbReference type="Proteomes" id="UP000295832">
    <property type="component" value="Unassembled WGS sequence"/>
</dbReference>
<dbReference type="EC" id="3.1.4.-" evidence="2"/>
<comment type="cofactor">
    <cofactor evidence="2">
        <name>a divalent metal cation</name>
        <dbReference type="ChEBI" id="CHEBI:60240"/>
    </cofactor>
</comment>
<protein>
    <recommendedName>
        <fullName evidence="2">Phosphoesterase</fullName>
        <ecNumber evidence="2">3.1.4.-</ecNumber>
    </recommendedName>
</protein>
<evidence type="ECO:0000259" key="3">
    <source>
        <dbReference type="Pfam" id="PF12850"/>
    </source>
</evidence>
<evidence type="ECO:0000313" key="5">
    <source>
        <dbReference type="Proteomes" id="UP000295832"/>
    </source>
</evidence>
<proteinExistence type="inferred from homology"/>
<feature type="domain" description="Calcineurin-like phosphoesterase" evidence="3">
    <location>
        <begin position="1"/>
        <end position="147"/>
    </location>
</feature>
<comment type="similarity">
    <text evidence="1 2">Belongs to the metallophosphoesterase superfamily. YfcE family.</text>
</comment>
<dbReference type="InterPro" id="IPR029052">
    <property type="entry name" value="Metallo-depent_PP-like"/>
</dbReference>
<dbReference type="GO" id="GO:0016787">
    <property type="term" value="F:hydrolase activity"/>
    <property type="evidence" value="ECO:0007669"/>
    <property type="project" value="UniProtKB-UniRule"/>
</dbReference>
<dbReference type="AlphaFoldDB" id="A0A4R8H2Z7"/>
<dbReference type="InterPro" id="IPR024654">
    <property type="entry name" value="Calcineurin-like_PHP_lpxH"/>
</dbReference>
<evidence type="ECO:0000256" key="2">
    <source>
        <dbReference type="RuleBase" id="RU362039"/>
    </source>
</evidence>
<name>A0A4R8H2Z7_9FIRM</name>
<dbReference type="RefSeq" id="WP_134117957.1">
    <property type="nucleotide sequence ID" value="NZ_SOEG01000026.1"/>
</dbReference>
<dbReference type="STRING" id="926561.GCA_000379025_00677"/>
<gene>
    <name evidence="4" type="ORF">C7959_12627</name>
</gene>
<reference evidence="4 5" key="1">
    <citation type="submission" date="2019-03" db="EMBL/GenBank/DDBJ databases">
        <title>Subsurface microbial communities from deep shales in Ohio and West Virginia, USA.</title>
        <authorList>
            <person name="Wrighton K."/>
        </authorList>
    </citation>
    <scope>NUCLEOTIDE SEQUENCE [LARGE SCALE GENOMIC DNA]</scope>
    <source>
        <strain evidence="4 5">MSL 6dP</strain>
    </source>
</reference>
<keyword evidence="2" id="KW-0479">Metal-binding</keyword>
<accession>A0A4R8H2Z7</accession>
<organism evidence="4 5">
    <name type="scientific">Orenia marismortui</name>
    <dbReference type="NCBI Taxonomy" id="46469"/>
    <lineage>
        <taxon>Bacteria</taxon>
        <taxon>Bacillati</taxon>
        <taxon>Bacillota</taxon>
        <taxon>Clostridia</taxon>
        <taxon>Halanaerobiales</taxon>
        <taxon>Halobacteroidaceae</taxon>
        <taxon>Orenia</taxon>
    </lineage>
</organism>
<keyword evidence="5" id="KW-1185">Reference proteome</keyword>
<dbReference type="PANTHER" id="PTHR11124">
    <property type="entry name" value="VACUOLAR SORTING PROTEIN VPS29"/>
    <property type="match status" value="1"/>
</dbReference>
<dbReference type="NCBIfam" id="TIGR00040">
    <property type="entry name" value="yfcE"/>
    <property type="match status" value="1"/>
</dbReference>
<dbReference type="CDD" id="cd00841">
    <property type="entry name" value="MPP_YfcE"/>
    <property type="match status" value="1"/>
</dbReference>
<evidence type="ECO:0000256" key="1">
    <source>
        <dbReference type="ARBA" id="ARBA00008950"/>
    </source>
</evidence>
<sequence>MKLAIFSDSHGYGDRIKQVVESLSDIDYILYAGDVLKDLDAINVPKGVELVAVKGNCDYRTEYPEDRVINIDESKIFLTHGHKYNIKRGLDRLYYKARELDSNIVIFGHTHCRCAIEEDGILFFNPGSISIPRDGKKASYGLVEINNSIIKYKHIDFA</sequence>
<dbReference type="InterPro" id="IPR041802">
    <property type="entry name" value="MPP_YfcE"/>
</dbReference>
<dbReference type="Pfam" id="PF12850">
    <property type="entry name" value="Metallophos_2"/>
    <property type="match status" value="1"/>
</dbReference>
<comment type="caution">
    <text evidence="4">The sequence shown here is derived from an EMBL/GenBank/DDBJ whole genome shotgun (WGS) entry which is preliminary data.</text>
</comment>
<dbReference type="SUPFAM" id="SSF56300">
    <property type="entry name" value="Metallo-dependent phosphatases"/>
    <property type="match status" value="1"/>
</dbReference>
<dbReference type="EMBL" id="SOEG01000026">
    <property type="protein sequence ID" value="TDX48810.1"/>
    <property type="molecule type" value="Genomic_DNA"/>
</dbReference>
<dbReference type="GO" id="GO:0046872">
    <property type="term" value="F:metal ion binding"/>
    <property type="evidence" value="ECO:0007669"/>
    <property type="project" value="UniProtKB-KW"/>
</dbReference>